<name>A0A5C8KQD5_9GAMM</name>
<sequence length="216" mass="24258">MNPGSPTCPVCRDGRTRVFVDVDGKAYFRCAGCECTFLDPTGRLAREAEHAYYLTHRNQPGDHGYRRFLLKLLQPLLDRLPPAREGLDFGCGPGPALAAMLGEAGHHVTLYDPAFHPDASALARSYDFITCTEVLEHLHAPAATFEQLTRLLRPGGWLAVMTCFQTDDARFAQWHYRRDPTHVVFYRESTLRHVAARHGLDIEVPCKDVALMRKPA</sequence>
<dbReference type="RefSeq" id="WP_147891933.1">
    <property type="nucleotide sequence ID" value="NZ_VRTS01000006.1"/>
</dbReference>
<dbReference type="GO" id="GO:0008168">
    <property type="term" value="F:methyltransferase activity"/>
    <property type="evidence" value="ECO:0007669"/>
    <property type="project" value="UniProtKB-KW"/>
</dbReference>
<dbReference type="AlphaFoldDB" id="A0A5C8KQD5"/>
<proteinExistence type="predicted"/>
<dbReference type="Gene3D" id="3.40.50.150">
    <property type="entry name" value="Vaccinia Virus protein VP39"/>
    <property type="match status" value="1"/>
</dbReference>
<evidence type="ECO:0000313" key="2">
    <source>
        <dbReference type="Proteomes" id="UP000321248"/>
    </source>
</evidence>
<keyword evidence="1" id="KW-0489">Methyltransferase</keyword>
<evidence type="ECO:0000313" key="1">
    <source>
        <dbReference type="EMBL" id="TXK62140.1"/>
    </source>
</evidence>
<dbReference type="OrthoDB" id="9791944at2"/>
<keyword evidence="1" id="KW-0808">Transferase</keyword>
<dbReference type="GO" id="GO:0032259">
    <property type="term" value="P:methylation"/>
    <property type="evidence" value="ECO:0007669"/>
    <property type="project" value="UniProtKB-KW"/>
</dbReference>
<protein>
    <submittedName>
        <fullName evidence="1">Class I SAM-dependent methyltransferase</fullName>
    </submittedName>
</protein>
<organism evidence="1 2">
    <name type="scientific">Alkalisalibacterium limincola</name>
    <dbReference type="NCBI Taxonomy" id="2699169"/>
    <lineage>
        <taxon>Bacteria</taxon>
        <taxon>Pseudomonadati</taxon>
        <taxon>Pseudomonadota</taxon>
        <taxon>Gammaproteobacteria</taxon>
        <taxon>Lysobacterales</taxon>
        <taxon>Lysobacteraceae</taxon>
        <taxon>Alkalisalibacterium</taxon>
    </lineage>
</organism>
<accession>A0A5C8KQD5</accession>
<reference evidence="1 2" key="1">
    <citation type="submission" date="2019-08" db="EMBL/GenBank/DDBJ databases">
        <authorList>
            <person name="Karlyshev A.V."/>
        </authorList>
    </citation>
    <scope>NUCLEOTIDE SEQUENCE [LARGE SCALE GENOMIC DNA]</scope>
    <source>
        <strain evidence="1 2">Alg18-2.2</strain>
    </source>
</reference>
<dbReference type="EMBL" id="VRTS01000006">
    <property type="protein sequence ID" value="TXK62140.1"/>
    <property type="molecule type" value="Genomic_DNA"/>
</dbReference>
<dbReference type="Proteomes" id="UP000321248">
    <property type="component" value="Unassembled WGS sequence"/>
</dbReference>
<dbReference type="SUPFAM" id="SSF53335">
    <property type="entry name" value="S-adenosyl-L-methionine-dependent methyltransferases"/>
    <property type="match status" value="1"/>
</dbReference>
<dbReference type="InterPro" id="IPR029063">
    <property type="entry name" value="SAM-dependent_MTases_sf"/>
</dbReference>
<comment type="caution">
    <text evidence="1">The sequence shown here is derived from an EMBL/GenBank/DDBJ whole genome shotgun (WGS) entry which is preliminary data.</text>
</comment>
<gene>
    <name evidence="1" type="ORF">FU658_09920</name>
</gene>
<dbReference type="Pfam" id="PF13489">
    <property type="entry name" value="Methyltransf_23"/>
    <property type="match status" value="1"/>
</dbReference>
<keyword evidence="2" id="KW-1185">Reference proteome</keyword>
<dbReference type="CDD" id="cd02440">
    <property type="entry name" value="AdoMet_MTases"/>
    <property type="match status" value="1"/>
</dbReference>